<dbReference type="RefSeq" id="WP_176528443.1">
    <property type="nucleotide sequence ID" value="NZ_CP088022.1"/>
</dbReference>
<feature type="compositionally biased region" description="Basic and acidic residues" evidence="1">
    <location>
        <begin position="106"/>
        <end position="120"/>
    </location>
</feature>
<feature type="region of interest" description="Disordered" evidence="1">
    <location>
        <begin position="99"/>
        <end position="122"/>
    </location>
</feature>
<proteinExistence type="predicted"/>
<dbReference type="AlphaFoldDB" id="A0A973WPH3"/>
<name>A0A973WPH3_9BRAD</name>
<reference evidence="2" key="1">
    <citation type="submission" date="2020-06" db="EMBL/GenBank/DDBJ databases">
        <title>Whole Genome Sequence of Bradyrhizobium sp. Strain 66S1MB.</title>
        <authorList>
            <person name="Bromfield E."/>
            <person name="Cloutier S."/>
        </authorList>
    </citation>
    <scope>NUCLEOTIDE SEQUENCE</scope>
    <source>
        <strain evidence="2">66S1MB</strain>
    </source>
</reference>
<dbReference type="EMBL" id="JABWSX010000001">
    <property type="protein sequence ID" value="NVL08031.1"/>
    <property type="molecule type" value="Genomic_DNA"/>
</dbReference>
<comment type="caution">
    <text evidence="2">The sequence shown here is derived from an EMBL/GenBank/DDBJ whole genome shotgun (WGS) entry which is preliminary data.</text>
</comment>
<evidence type="ECO:0000313" key="2">
    <source>
        <dbReference type="EMBL" id="NVL08031.1"/>
    </source>
</evidence>
<gene>
    <name evidence="2" type="ORF">HU230_20210</name>
</gene>
<organism evidence="2">
    <name type="scientific">Bradyrhizobium quebecense</name>
    <dbReference type="NCBI Taxonomy" id="2748629"/>
    <lineage>
        <taxon>Bacteria</taxon>
        <taxon>Pseudomonadati</taxon>
        <taxon>Pseudomonadota</taxon>
        <taxon>Alphaproteobacteria</taxon>
        <taxon>Hyphomicrobiales</taxon>
        <taxon>Nitrobacteraceae</taxon>
        <taxon>Bradyrhizobium</taxon>
    </lineage>
</organism>
<sequence length="142" mass="16247">MTSMETGFPERGSTPVALLRAHTVSRVHDRFDRELQVLDAAPRVLDLRFQDLWAGNIRFRQILMLDQRLGANFVRDCQVAVRRAALDDGLEALQIGRHVHRSSSRAGDRDANRNDAEFAPRHSRCHAGLQGRPCGKRRRRRL</sequence>
<evidence type="ECO:0000256" key="1">
    <source>
        <dbReference type="SAM" id="MobiDB-lite"/>
    </source>
</evidence>
<accession>A0A973WPH3</accession>
<protein>
    <submittedName>
        <fullName evidence="2">Uncharacterized protein</fullName>
    </submittedName>
</protein>